<dbReference type="InterPro" id="IPR002888">
    <property type="entry name" value="2Fe-2S-bd"/>
</dbReference>
<keyword evidence="5" id="KW-0411">Iron-sulfur</keyword>
<accession>A0A9X3YQH2</accession>
<keyword evidence="9" id="KW-1185">Reference proteome</keyword>
<evidence type="ECO:0000313" key="8">
    <source>
        <dbReference type="EMBL" id="MDC8015590.1"/>
    </source>
</evidence>
<dbReference type="InterPro" id="IPR036010">
    <property type="entry name" value="2Fe-2S_ferredoxin-like_sf"/>
</dbReference>
<dbReference type="Gene3D" id="3.10.20.30">
    <property type="match status" value="1"/>
</dbReference>
<dbReference type="FunFam" id="3.10.20.30:FF:000020">
    <property type="entry name" value="Xanthine dehydrogenase iron-sulfur subunit"/>
    <property type="match status" value="1"/>
</dbReference>
<evidence type="ECO:0000256" key="5">
    <source>
        <dbReference type="ARBA" id="ARBA00023014"/>
    </source>
</evidence>
<dbReference type="CDD" id="cd00207">
    <property type="entry name" value="fer2"/>
    <property type="match status" value="1"/>
</dbReference>
<dbReference type="SUPFAM" id="SSF47741">
    <property type="entry name" value="CO dehydrogenase ISP C-domain like"/>
    <property type="match status" value="1"/>
</dbReference>
<keyword evidence="3" id="KW-0560">Oxidoreductase</keyword>
<protein>
    <submittedName>
        <fullName evidence="8">(2Fe-2S)-binding protein</fullName>
    </submittedName>
</protein>
<dbReference type="PROSITE" id="PS00197">
    <property type="entry name" value="2FE2S_FER_1"/>
    <property type="match status" value="1"/>
</dbReference>
<evidence type="ECO:0000259" key="7">
    <source>
        <dbReference type="PROSITE" id="PS51085"/>
    </source>
</evidence>
<dbReference type="Pfam" id="PF00111">
    <property type="entry name" value="Fer2"/>
    <property type="match status" value="1"/>
</dbReference>
<feature type="compositionally biased region" description="Basic and acidic residues" evidence="6">
    <location>
        <begin position="1"/>
        <end position="10"/>
    </location>
</feature>
<dbReference type="InterPro" id="IPR036884">
    <property type="entry name" value="2Fe-2S-bd_dom_sf"/>
</dbReference>
<comment type="caution">
    <text evidence="8">The sequence shown here is derived from an EMBL/GenBank/DDBJ whole genome shotgun (WGS) entry which is preliminary data.</text>
</comment>
<keyword evidence="1" id="KW-0001">2Fe-2S</keyword>
<feature type="region of interest" description="Disordered" evidence="6">
    <location>
        <begin position="1"/>
        <end position="21"/>
    </location>
</feature>
<dbReference type="InterPro" id="IPR012675">
    <property type="entry name" value="Beta-grasp_dom_sf"/>
</dbReference>
<evidence type="ECO:0000256" key="1">
    <source>
        <dbReference type="ARBA" id="ARBA00022714"/>
    </source>
</evidence>
<dbReference type="GO" id="GO:0051537">
    <property type="term" value="F:2 iron, 2 sulfur cluster binding"/>
    <property type="evidence" value="ECO:0007669"/>
    <property type="project" value="UniProtKB-KW"/>
</dbReference>
<dbReference type="RefSeq" id="WP_263545219.1">
    <property type="nucleotide sequence ID" value="NZ_JAOVZO020000020.1"/>
</dbReference>
<dbReference type="EMBL" id="JAOVZO020000020">
    <property type="protein sequence ID" value="MDC8015590.1"/>
    <property type="molecule type" value="Genomic_DNA"/>
</dbReference>
<dbReference type="InterPro" id="IPR051452">
    <property type="entry name" value="Diverse_Oxidoreductases"/>
</dbReference>
<feature type="domain" description="2Fe-2S ferredoxin-type" evidence="7">
    <location>
        <begin position="22"/>
        <end position="98"/>
    </location>
</feature>
<dbReference type="PANTHER" id="PTHR44379">
    <property type="entry name" value="OXIDOREDUCTASE WITH IRON-SULFUR SUBUNIT"/>
    <property type="match status" value="1"/>
</dbReference>
<evidence type="ECO:0000256" key="3">
    <source>
        <dbReference type="ARBA" id="ARBA00023002"/>
    </source>
</evidence>
<dbReference type="Gene3D" id="1.10.150.120">
    <property type="entry name" value="[2Fe-2S]-binding domain"/>
    <property type="match status" value="1"/>
</dbReference>
<name>A0A9X3YQH2_9GAMM</name>
<proteinExistence type="predicted"/>
<dbReference type="PROSITE" id="PS51085">
    <property type="entry name" value="2FE2S_FER_2"/>
    <property type="match status" value="1"/>
</dbReference>
<dbReference type="GO" id="GO:0016491">
    <property type="term" value="F:oxidoreductase activity"/>
    <property type="evidence" value="ECO:0007669"/>
    <property type="project" value="UniProtKB-KW"/>
</dbReference>
<dbReference type="AlphaFoldDB" id="A0A9X3YQH2"/>
<evidence type="ECO:0000256" key="6">
    <source>
        <dbReference type="SAM" id="MobiDB-lite"/>
    </source>
</evidence>
<keyword evidence="4" id="KW-0408">Iron</keyword>
<dbReference type="GO" id="GO:0046872">
    <property type="term" value="F:metal ion binding"/>
    <property type="evidence" value="ECO:0007669"/>
    <property type="project" value="UniProtKB-KW"/>
</dbReference>
<sequence length="176" mass="18691">MRDPQNKAGKEPAPAAPAAATGPIELTINGEKFRHTGDPEMPLLWYLRDVLRLTGTKYGCGVGQCGACTVHLDGKATRACLIPMAALANQSITTIEGIAGPDDLHAVQQAWIEHDVPQCGYCQAGQIMAAVDLLKRKAQPSDADIASLTNLCRCGTYPRIRKAVKRAAELIAGAKS</sequence>
<evidence type="ECO:0000256" key="4">
    <source>
        <dbReference type="ARBA" id="ARBA00023004"/>
    </source>
</evidence>
<evidence type="ECO:0000256" key="2">
    <source>
        <dbReference type="ARBA" id="ARBA00022723"/>
    </source>
</evidence>
<gene>
    <name evidence="8" type="ORF">OD750_023945</name>
</gene>
<keyword evidence="2" id="KW-0479">Metal-binding</keyword>
<evidence type="ECO:0000313" key="9">
    <source>
        <dbReference type="Proteomes" id="UP001139971"/>
    </source>
</evidence>
<dbReference type="PANTHER" id="PTHR44379:SF2">
    <property type="entry name" value="BLR6218 PROTEIN"/>
    <property type="match status" value="1"/>
</dbReference>
<dbReference type="Pfam" id="PF01799">
    <property type="entry name" value="Fer2_2"/>
    <property type="match status" value="1"/>
</dbReference>
<reference evidence="8" key="1">
    <citation type="submission" date="2023-02" db="EMBL/GenBank/DDBJ databases">
        <title>Tahibacter soli sp. nov. isolated from soil.</title>
        <authorList>
            <person name="Baek J.H."/>
            <person name="Lee J.K."/>
            <person name="Choi D.G."/>
            <person name="Jeon C.O."/>
        </authorList>
    </citation>
    <scope>NUCLEOTIDE SEQUENCE</scope>
    <source>
        <strain evidence="8">BL</strain>
    </source>
</reference>
<dbReference type="SUPFAM" id="SSF54292">
    <property type="entry name" value="2Fe-2S ferredoxin-like"/>
    <property type="match status" value="1"/>
</dbReference>
<dbReference type="InterPro" id="IPR006058">
    <property type="entry name" value="2Fe2S_fd_BS"/>
</dbReference>
<dbReference type="Proteomes" id="UP001139971">
    <property type="component" value="Unassembled WGS sequence"/>
</dbReference>
<dbReference type="InterPro" id="IPR001041">
    <property type="entry name" value="2Fe-2S_ferredoxin-type"/>
</dbReference>
<organism evidence="8 9">
    <name type="scientific">Tahibacter soli</name>
    <dbReference type="NCBI Taxonomy" id="2983605"/>
    <lineage>
        <taxon>Bacteria</taxon>
        <taxon>Pseudomonadati</taxon>
        <taxon>Pseudomonadota</taxon>
        <taxon>Gammaproteobacteria</taxon>
        <taxon>Lysobacterales</taxon>
        <taxon>Rhodanobacteraceae</taxon>
        <taxon>Tahibacter</taxon>
    </lineage>
</organism>